<evidence type="ECO:0000256" key="4">
    <source>
        <dbReference type="ARBA" id="ARBA00023136"/>
    </source>
</evidence>
<dbReference type="GO" id="GO:0016020">
    <property type="term" value="C:membrane"/>
    <property type="evidence" value="ECO:0007669"/>
    <property type="project" value="UniProtKB-SubCell"/>
</dbReference>
<name>A0A5P9QGJ6_9MICO</name>
<keyword evidence="8" id="KW-1185">Reference proteome</keyword>
<feature type="transmembrane region" description="Helical" evidence="6">
    <location>
        <begin position="114"/>
        <end position="135"/>
    </location>
</feature>
<comment type="subcellular location">
    <subcellularLocation>
        <location evidence="1">Membrane</location>
        <topology evidence="1">Multi-pass membrane protein</topology>
    </subcellularLocation>
</comment>
<dbReference type="InterPro" id="IPR035952">
    <property type="entry name" value="Rhomboid-like_sf"/>
</dbReference>
<feature type="region of interest" description="Disordered" evidence="5">
    <location>
        <begin position="235"/>
        <end position="262"/>
    </location>
</feature>
<evidence type="ECO:0000256" key="5">
    <source>
        <dbReference type="SAM" id="MobiDB-lite"/>
    </source>
</evidence>
<feature type="transmembrane region" description="Helical" evidence="6">
    <location>
        <begin position="209"/>
        <end position="228"/>
    </location>
</feature>
<feature type="transmembrane region" description="Helical" evidence="6">
    <location>
        <begin position="85"/>
        <end position="108"/>
    </location>
</feature>
<gene>
    <name evidence="7" type="ORF">KDY119_03738</name>
</gene>
<evidence type="ECO:0000313" key="7">
    <source>
        <dbReference type="EMBL" id="QFV00203.1"/>
    </source>
</evidence>
<evidence type="ECO:0000256" key="1">
    <source>
        <dbReference type="ARBA" id="ARBA00004141"/>
    </source>
</evidence>
<dbReference type="EMBL" id="CP045529">
    <property type="protein sequence ID" value="QFV00203.1"/>
    <property type="molecule type" value="Genomic_DNA"/>
</dbReference>
<dbReference type="SUPFAM" id="SSF144091">
    <property type="entry name" value="Rhomboid-like"/>
    <property type="match status" value="1"/>
</dbReference>
<feature type="transmembrane region" description="Helical" evidence="6">
    <location>
        <begin position="187"/>
        <end position="203"/>
    </location>
</feature>
<accession>A0A5P9QGJ6</accession>
<proteinExistence type="predicted"/>
<reference evidence="7 8" key="1">
    <citation type="submission" date="2019-10" db="EMBL/GenBank/DDBJ databases">
        <title>Genome sequence of Luteimicrobium xylanilyticum HY-24.</title>
        <authorList>
            <person name="Kim D.Y."/>
            <person name="Park H.-Y."/>
        </authorList>
    </citation>
    <scope>NUCLEOTIDE SEQUENCE [LARGE SCALE GENOMIC DNA]</scope>
    <source>
        <strain evidence="7 8">HY-24</strain>
    </source>
</reference>
<dbReference type="RefSeq" id="WP_153022638.1">
    <property type="nucleotide sequence ID" value="NZ_BAABIH010000014.1"/>
</dbReference>
<sequence length="262" mass="26528">MAEIASAVVTAVLMLLMLRAAATLVDPRSAVAARTVPWAAVVLVGLAVTGLVVQAAWSGAMATLDDDPARTGWWRPFTAVFLQNGGAAGTTWNLVTLALVAAAAGLWWGDVLAVVLFAAGALLPGLVDGVVGTLLRALPGSSGADAVTTSAADPRNFAGSSGATYFLAATLAAAVVLHRAAPVRERLVAGFVPVLGAVAFVAVDDAHGLVTAEGFVVGLAVTAIVAVWPPTRRAAANRGRAPRRTRARRRQGGGAGLTAGRW</sequence>
<dbReference type="KEGG" id="lxl:KDY119_03738"/>
<dbReference type="OrthoDB" id="3873419at2"/>
<feature type="transmembrane region" description="Helical" evidence="6">
    <location>
        <begin position="38"/>
        <end position="64"/>
    </location>
</feature>
<evidence type="ECO:0000256" key="2">
    <source>
        <dbReference type="ARBA" id="ARBA00022692"/>
    </source>
</evidence>
<feature type="compositionally biased region" description="Gly residues" evidence="5">
    <location>
        <begin position="252"/>
        <end position="262"/>
    </location>
</feature>
<dbReference type="AlphaFoldDB" id="A0A5P9QGJ6"/>
<evidence type="ECO:0000256" key="3">
    <source>
        <dbReference type="ARBA" id="ARBA00022989"/>
    </source>
</evidence>
<protein>
    <submittedName>
        <fullName evidence="7">Uncharacterized protein</fullName>
    </submittedName>
</protein>
<dbReference type="Proteomes" id="UP000326702">
    <property type="component" value="Chromosome"/>
</dbReference>
<keyword evidence="4 6" id="KW-0472">Membrane</keyword>
<feature type="compositionally biased region" description="Basic residues" evidence="5">
    <location>
        <begin position="240"/>
        <end position="251"/>
    </location>
</feature>
<evidence type="ECO:0000256" key="6">
    <source>
        <dbReference type="SAM" id="Phobius"/>
    </source>
</evidence>
<evidence type="ECO:0000313" key="8">
    <source>
        <dbReference type="Proteomes" id="UP000326702"/>
    </source>
</evidence>
<keyword evidence="2 6" id="KW-0812">Transmembrane</keyword>
<organism evidence="7 8">
    <name type="scientific">Luteimicrobium xylanilyticum</name>
    <dbReference type="NCBI Taxonomy" id="1133546"/>
    <lineage>
        <taxon>Bacteria</taxon>
        <taxon>Bacillati</taxon>
        <taxon>Actinomycetota</taxon>
        <taxon>Actinomycetes</taxon>
        <taxon>Micrococcales</taxon>
        <taxon>Luteimicrobium</taxon>
    </lineage>
</organism>
<keyword evidence="3 6" id="KW-1133">Transmembrane helix</keyword>